<comment type="pathway">
    <text evidence="4">Lipid metabolism.</text>
</comment>
<evidence type="ECO:0000256" key="12">
    <source>
        <dbReference type="ARBA" id="ARBA00023098"/>
    </source>
</evidence>
<evidence type="ECO:0000256" key="15">
    <source>
        <dbReference type="ARBA" id="ARBA00023264"/>
    </source>
</evidence>
<evidence type="ECO:0000256" key="14">
    <source>
        <dbReference type="ARBA" id="ARBA00023209"/>
    </source>
</evidence>
<dbReference type="PANTHER" id="PTHR13773">
    <property type="entry name" value="PHOSPHATIDATE CYTIDYLYLTRANSFERASE"/>
    <property type="match status" value="1"/>
</dbReference>
<keyword evidence="13" id="KW-0472">Membrane</keyword>
<comment type="similarity">
    <text evidence="5 16">Belongs to the CDS family.</text>
</comment>
<dbReference type="AlphaFoldDB" id="A0AA38HJK2"/>
<dbReference type="EC" id="2.7.7.41" evidence="6 16"/>
<dbReference type="InterPro" id="IPR016720">
    <property type="entry name" value="PC_Trfase_euk"/>
</dbReference>
<dbReference type="PANTHER" id="PTHR13773:SF8">
    <property type="entry name" value="PHOSPHATIDATE CYTIDYLYLTRANSFERASE, PHOTORECEPTOR-SPECIFIC"/>
    <property type="match status" value="1"/>
</dbReference>
<evidence type="ECO:0000256" key="16">
    <source>
        <dbReference type="RuleBase" id="RU003938"/>
    </source>
</evidence>
<keyword evidence="11" id="KW-1133">Transmembrane helix</keyword>
<keyword evidence="9 16" id="KW-0812">Transmembrane</keyword>
<name>A0AA38HJK2_9CUCU</name>
<evidence type="ECO:0000256" key="10">
    <source>
        <dbReference type="ARBA" id="ARBA00022695"/>
    </source>
</evidence>
<dbReference type="EMBL" id="JALNTZ010000626">
    <property type="protein sequence ID" value="KAJ3632120.1"/>
    <property type="molecule type" value="Genomic_DNA"/>
</dbReference>
<reference evidence="17" key="1">
    <citation type="journal article" date="2023" name="G3 (Bethesda)">
        <title>Whole genome assemblies of Zophobas morio and Tenebrio molitor.</title>
        <authorList>
            <person name="Kaur S."/>
            <person name="Stinson S.A."/>
            <person name="diCenzo G.C."/>
        </authorList>
    </citation>
    <scope>NUCLEOTIDE SEQUENCE</scope>
    <source>
        <strain evidence="17">QUZm001</strain>
    </source>
</reference>
<evidence type="ECO:0000313" key="17">
    <source>
        <dbReference type="EMBL" id="KAJ3632120.1"/>
    </source>
</evidence>
<evidence type="ECO:0000256" key="6">
    <source>
        <dbReference type="ARBA" id="ARBA00012487"/>
    </source>
</evidence>
<gene>
    <name evidence="17" type="ORF">Zmor_022078</name>
</gene>
<evidence type="ECO:0000256" key="7">
    <source>
        <dbReference type="ARBA" id="ARBA00022516"/>
    </source>
</evidence>
<comment type="subcellular location">
    <subcellularLocation>
        <location evidence="2">Membrane</location>
        <topology evidence="2">Multi-pass membrane protein</topology>
    </subcellularLocation>
</comment>
<organism evidence="17 18">
    <name type="scientific">Zophobas morio</name>
    <dbReference type="NCBI Taxonomy" id="2755281"/>
    <lineage>
        <taxon>Eukaryota</taxon>
        <taxon>Metazoa</taxon>
        <taxon>Ecdysozoa</taxon>
        <taxon>Arthropoda</taxon>
        <taxon>Hexapoda</taxon>
        <taxon>Insecta</taxon>
        <taxon>Pterygota</taxon>
        <taxon>Neoptera</taxon>
        <taxon>Endopterygota</taxon>
        <taxon>Coleoptera</taxon>
        <taxon>Polyphaga</taxon>
        <taxon>Cucujiformia</taxon>
        <taxon>Tenebrionidae</taxon>
        <taxon>Zophobas</taxon>
    </lineage>
</organism>
<evidence type="ECO:0000256" key="3">
    <source>
        <dbReference type="ARBA" id="ARBA00005119"/>
    </source>
</evidence>
<keyword evidence="12" id="KW-0443">Lipid metabolism</keyword>
<comment type="caution">
    <text evidence="17">The sequence shown here is derived from an EMBL/GenBank/DDBJ whole genome shotgun (WGS) entry which is preliminary data.</text>
</comment>
<keyword evidence="10 16" id="KW-0548">Nucleotidyltransferase</keyword>
<dbReference type="Pfam" id="PF01148">
    <property type="entry name" value="CTP_transf_1"/>
    <property type="match status" value="1"/>
</dbReference>
<comment type="catalytic activity">
    <reaction evidence="1 16">
        <text>a 1,2-diacyl-sn-glycero-3-phosphate + CTP + H(+) = a CDP-1,2-diacyl-sn-glycerol + diphosphate</text>
        <dbReference type="Rhea" id="RHEA:16229"/>
        <dbReference type="ChEBI" id="CHEBI:15378"/>
        <dbReference type="ChEBI" id="CHEBI:33019"/>
        <dbReference type="ChEBI" id="CHEBI:37563"/>
        <dbReference type="ChEBI" id="CHEBI:58332"/>
        <dbReference type="ChEBI" id="CHEBI:58608"/>
        <dbReference type="EC" id="2.7.7.41"/>
    </reaction>
</comment>
<dbReference type="GO" id="GO:0004605">
    <property type="term" value="F:phosphatidate cytidylyltransferase activity"/>
    <property type="evidence" value="ECO:0007669"/>
    <property type="project" value="UniProtKB-EC"/>
</dbReference>
<keyword evidence="18" id="KW-1185">Reference proteome</keyword>
<evidence type="ECO:0000256" key="1">
    <source>
        <dbReference type="ARBA" id="ARBA00001698"/>
    </source>
</evidence>
<evidence type="ECO:0000256" key="11">
    <source>
        <dbReference type="ARBA" id="ARBA00022989"/>
    </source>
</evidence>
<evidence type="ECO:0000256" key="4">
    <source>
        <dbReference type="ARBA" id="ARBA00005189"/>
    </source>
</evidence>
<evidence type="ECO:0000256" key="5">
    <source>
        <dbReference type="ARBA" id="ARBA00010185"/>
    </source>
</evidence>
<protein>
    <recommendedName>
        <fullName evidence="6 16">Phosphatidate cytidylyltransferase</fullName>
        <ecNumber evidence="6 16">2.7.7.41</ecNumber>
    </recommendedName>
</protein>
<comment type="pathway">
    <text evidence="3 16">Phospholipid metabolism; CDP-diacylglycerol biosynthesis; CDP-diacylglycerol from sn-glycerol 3-phosphate: step 3/3.</text>
</comment>
<sequence length="102" mass="11312">MAAFGSVIAPFGGFFASGFKRAFGLKDFGDLIPGHGGVMDRFDCQLLMLTFVNVYYSSFIATGYSAYSFSKIVDTVAAMSVSRQRQLYKLLDESLKMQGYTW</sequence>
<evidence type="ECO:0000256" key="2">
    <source>
        <dbReference type="ARBA" id="ARBA00004141"/>
    </source>
</evidence>
<proteinExistence type="inferred from homology"/>
<keyword evidence="8 16" id="KW-0808">Transferase</keyword>
<evidence type="ECO:0000256" key="9">
    <source>
        <dbReference type="ARBA" id="ARBA00022692"/>
    </source>
</evidence>
<keyword evidence="14" id="KW-0594">Phospholipid biosynthesis</keyword>
<accession>A0AA38HJK2</accession>
<dbReference type="GO" id="GO:0008654">
    <property type="term" value="P:phospholipid biosynthetic process"/>
    <property type="evidence" value="ECO:0007669"/>
    <property type="project" value="UniProtKB-KW"/>
</dbReference>
<evidence type="ECO:0000313" key="18">
    <source>
        <dbReference type="Proteomes" id="UP001168821"/>
    </source>
</evidence>
<evidence type="ECO:0000256" key="13">
    <source>
        <dbReference type="ARBA" id="ARBA00023136"/>
    </source>
</evidence>
<dbReference type="PROSITE" id="PS01315">
    <property type="entry name" value="CDS"/>
    <property type="match status" value="1"/>
</dbReference>
<keyword evidence="7" id="KW-0444">Lipid biosynthesis</keyword>
<evidence type="ECO:0000256" key="8">
    <source>
        <dbReference type="ARBA" id="ARBA00022679"/>
    </source>
</evidence>
<dbReference type="GO" id="GO:0005789">
    <property type="term" value="C:endoplasmic reticulum membrane"/>
    <property type="evidence" value="ECO:0007669"/>
    <property type="project" value="TreeGrafter"/>
</dbReference>
<keyword evidence="15" id="KW-1208">Phospholipid metabolism</keyword>
<dbReference type="InterPro" id="IPR000374">
    <property type="entry name" value="PC_trans"/>
</dbReference>
<dbReference type="Proteomes" id="UP001168821">
    <property type="component" value="Unassembled WGS sequence"/>
</dbReference>